<keyword evidence="2" id="KW-0677">Repeat</keyword>
<dbReference type="Pfam" id="PF25020">
    <property type="entry name" value="TTR_TEN1-4"/>
    <property type="match status" value="1"/>
</dbReference>
<dbReference type="Pfam" id="PF25021">
    <property type="entry name" value="TEN_NHL"/>
    <property type="match status" value="3"/>
</dbReference>
<dbReference type="InterPro" id="IPR011045">
    <property type="entry name" value="N2O_reductase_N"/>
</dbReference>
<dbReference type="NCBIfam" id="TIGR03696">
    <property type="entry name" value="Rhs_assc_core"/>
    <property type="match status" value="1"/>
</dbReference>
<evidence type="ECO:0000259" key="8">
    <source>
        <dbReference type="Pfam" id="PF25020"/>
    </source>
</evidence>
<keyword evidence="3" id="KW-1015">Disulfide bond</keyword>
<evidence type="ECO:0000256" key="2">
    <source>
        <dbReference type="ARBA" id="ARBA00022737"/>
    </source>
</evidence>
<dbReference type="Pfam" id="PF24329">
    <property type="entry name" value="FN-plug_TEN1-4"/>
    <property type="match status" value="1"/>
</dbReference>
<accession>A0A932G1G4</accession>
<evidence type="ECO:0000256" key="4">
    <source>
        <dbReference type="PROSITE-ProRule" id="PRU00504"/>
    </source>
</evidence>
<evidence type="ECO:0000256" key="6">
    <source>
        <dbReference type="SAM" id="SignalP"/>
    </source>
</evidence>
<dbReference type="InterPro" id="IPR022385">
    <property type="entry name" value="Rhs_assc_core"/>
</dbReference>
<evidence type="ECO:0000256" key="1">
    <source>
        <dbReference type="ARBA" id="ARBA00022536"/>
    </source>
</evidence>
<dbReference type="Pfam" id="PF25023">
    <property type="entry name" value="TEN_YD-shell"/>
    <property type="match status" value="1"/>
</dbReference>
<dbReference type="NCBIfam" id="TIGR01643">
    <property type="entry name" value="YD_repeat_2x"/>
    <property type="match status" value="7"/>
</dbReference>
<feature type="repeat" description="NHL" evidence="4">
    <location>
        <begin position="1395"/>
        <end position="1438"/>
    </location>
</feature>
<feature type="repeat" description="NHL" evidence="4">
    <location>
        <begin position="1457"/>
        <end position="1487"/>
    </location>
</feature>
<dbReference type="InterPro" id="IPR011042">
    <property type="entry name" value="6-blade_b-propeller_TolB-like"/>
</dbReference>
<feature type="repeat" description="NHL" evidence="4">
    <location>
        <begin position="1241"/>
        <end position="1271"/>
    </location>
</feature>
<dbReference type="SUPFAM" id="SSF63829">
    <property type="entry name" value="Calcium-dependent phosphotriesterase"/>
    <property type="match status" value="2"/>
</dbReference>
<name>A0A932G1G4_UNCTE</name>
<evidence type="ECO:0000313" key="11">
    <source>
        <dbReference type="EMBL" id="MBI2877240.1"/>
    </source>
</evidence>
<dbReference type="InterPro" id="IPR008969">
    <property type="entry name" value="CarboxyPept-like_regulatory"/>
</dbReference>
<dbReference type="Gene3D" id="2.130.10.10">
    <property type="entry name" value="YVTN repeat-like/Quinoprotein amine dehydrogenase"/>
    <property type="match status" value="1"/>
</dbReference>
<evidence type="ECO:0000259" key="9">
    <source>
        <dbReference type="Pfam" id="PF25021"/>
    </source>
</evidence>
<comment type="caution">
    <text evidence="11">The sequence shown here is derived from an EMBL/GenBank/DDBJ whole genome shotgun (WGS) entry which is preliminary data.</text>
</comment>
<evidence type="ECO:0000259" key="7">
    <source>
        <dbReference type="Pfam" id="PF24329"/>
    </source>
</evidence>
<dbReference type="Gene3D" id="2.180.10.10">
    <property type="entry name" value="RHS repeat-associated core"/>
    <property type="match status" value="2"/>
</dbReference>
<organism evidence="11 12">
    <name type="scientific">Tectimicrobiota bacterium</name>
    <dbReference type="NCBI Taxonomy" id="2528274"/>
    <lineage>
        <taxon>Bacteria</taxon>
        <taxon>Pseudomonadati</taxon>
        <taxon>Nitrospinota/Tectimicrobiota group</taxon>
        <taxon>Candidatus Tectimicrobiota</taxon>
    </lineage>
</organism>
<feature type="domain" description="Teneurin 1-4-like FN-plug" evidence="7">
    <location>
        <begin position="1008"/>
        <end position="1077"/>
    </location>
</feature>
<dbReference type="InterPro" id="IPR056820">
    <property type="entry name" value="TEN_TTR-like"/>
</dbReference>
<dbReference type="InterPro" id="IPR013783">
    <property type="entry name" value="Ig-like_fold"/>
</dbReference>
<dbReference type="PROSITE" id="PS51125">
    <property type="entry name" value="NHL"/>
    <property type="match status" value="3"/>
</dbReference>
<keyword evidence="1" id="KW-0245">EGF-like domain</keyword>
<gene>
    <name evidence="11" type="ORF">HYY20_10190</name>
</gene>
<dbReference type="EMBL" id="JACPRF010000308">
    <property type="protein sequence ID" value="MBI2877240.1"/>
    <property type="molecule type" value="Genomic_DNA"/>
</dbReference>
<dbReference type="Gene3D" id="2.120.10.30">
    <property type="entry name" value="TolB, C-terminal domain"/>
    <property type="match status" value="3"/>
</dbReference>
<dbReference type="InterPro" id="IPR056823">
    <property type="entry name" value="TEN-like_YD-shell"/>
</dbReference>
<feature type="chain" id="PRO_5037367313" evidence="6">
    <location>
        <begin position="27"/>
        <end position="2480"/>
    </location>
</feature>
<dbReference type="PANTHER" id="PTHR11219:SF69">
    <property type="entry name" value="TENEURIN-A"/>
    <property type="match status" value="1"/>
</dbReference>
<dbReference type="SUPFAM" id="SSF50974">
    <property type="entry name" value="Nitrous oxide reductase, N-terminal domain"/>
    <property type="match status" value="1"/>
</dbReference>
<evidence type="ECO:0000313" key="12">
    <source>
        <dbReference type="Proteomes" id="UP000769766"/>
    </source>
</evidence>
<dbReference type="InterPro" id="IPR056822">
    <property type="entry name" value="TEN_NHL"/>
</dbReference>
<feature type="domain" description="Teneurin TTR-like" evidence="8">
    <location>
        <begin position="643"/>
        <end position="726"/>
    </location>
</feature>
<keyword evidence="6" id="KW-0732">Signal</keyword>
<dbReference type="InterPro" id="IPR006530">
    <property type="entry name" value="YD"/>
</dbReference>
<sequence>MTVQKGLRTVALLFVLLLSLSYPAHAQPPSLFRPDYVDALWVAEAEGILKIAAADATILLEITDLQNVRAVALDERRGVLWAYGQGSLRAYGFNGELLFNLPLPPPDDDRDKEEDDSGHAALAANSNSGAVWLGLGKLLYHFDAQGRWLTTLTLSAQVRSLSLDPASSRLWVATRKGVSAHDETGAAVKVLDLGPHPEVQDLLLDAGAGRLWVALKETLRRYDAEGTPVLETPFDQPRHLAGDGQGGVWIATHKAFFHLDPSGQLLLALEPLEGRGKLVALTIDPADLSLWVAGQKRLEHLSPEGQLRHTLELQGPVRALALYADTLPPLLALTAPPEGALLNTNTPAIEIEYSDIGSGVDLLTLLLHANGTELAATCTYGETHASCIPTAALPEGPIALGATLQDYAGNSAQPAEVHFTLDTIPPAILLTAPLDGTLTNQAAQLFVGQLSEAASLILNGEPVSLGTDYAFSHGPLLLQEGSNFFELVATDAAGNRSQLLVRVTLDTTPPAAIDRDQLAIGDITGGQVSLQGKAGSIEAGARVTITNTRTGEVVTVNAETDGSFMVTLPVQGGDRLSLVLTDGAGNAGALVLVEVGQVLPPNPITVAPPLDRTVATSLPEATAFLYTGSNPIQTGVAPETIEPRRAAVLRGKVLTRAGEPLPGVVITVLDHSEFGQTRSRADGIFDLAVNGGGLLTVRYTQEGYLPVQRQVQVPWQDYAWLPEVVLLPYDPQVTAIDLTASTELQVVQGSRVTDADGTRQATLLFSPGTQATLRLPDGSSQSLSTLHVRATEYTVGESGPQAMPAELPPTSGYTYAVEVSADEAVEAGATEVQFDRPVIFYVENFLNFPVGGIVPTGYYDRIRGVWVPSDNGRIIQVLSHNNGLAALDINGDGTADDATALAALGITEAERQRLAALYSPGQSLWRVPITHFTPWDCNWPYGPPPDAGPPDQPPPRGDDPEGDFCELPGSIIECQNQTLGEAINVAGTPFSLRYQSDRVPGRKVAYTLEIPLSGTSLPASLKGIKLEIEVAGRRLTQSFPPLPNQKYRFIWGGQDAYGRTVQGVQPVTIRIGYVYDAIYQQPAQFAQSFAAFSGVPMTANPGRQEINLWQEWQDAIGPWDARAQGMGGWSLSVHHTYDPLNRLLYLGDGGRRGAKALSQVITTVAGDGSFGFSGDGRPAIAAQLWWPSGVAVGPDGSLYIAEASDIRRVGPDGIITTVAGIGGRGGSGYSGDGGPATAARLYAPSGIAVGPDGSLYIADANNHRIRRVGPDEIITTVAGNGTAGYSGDGGPATAARLYQPRDVAVGPDGSFYIADEINIRVRRVGPDGIITTVAGNGSYGLSGDGGPATAARLGYPWGVAVGPDGSLYIADTGNDRIRRVGPDGIIMTAAGNGYGHSGDGGPATAAKLRRPEGVAVGPDGSLYIADTGNHRIRRVGPDGIITTAAGSFGGYSGDGGPATAAKLSFPTGVAMGPDGSLYIADFWNHRIRRVELVPPWLSADEFSIPAEDGSEIYVFDSKGRHLRTLNALTGAIRYRFTYDSHSLLTAVTDGDGNVTAIKRDASGNPTAIFAPFGQRTLLSLDTNDYLGSITNPAGEATQLSYSNDGLLLTLTDPKGNVYRFSYDGLGRLTRDEDPAGGFKALSRTESDTGYTVAVTTALNRVRTYLVESLPAGGTRQVNTDPSGAQTEVTIGTDGSQTTILPDGTIMTLTEGPDPRFGMQAPVTSRLKITTPSGLTSTQTEARTVTLSDPLNPLSLTRATDTITTNGKTFTQTYDAATRVTTAVTPAGRQTTTTQDAQGRVVETRIPGLEPVRYTYDDRGRLATITQGSRTSILSYDAQGNLASIIDPLSQSTSFEYDPVGRVTNQTLPDGREILFAYDTNGNMTSLTPPGRPNHDFTYTPVDLEEDYIPPEVGARANLTHLAYDLDRQLVQVMRPDGSTMDFGYDSAGRLTSQSFLEATVDFGYSSSPLGCCGGGELPVSITRTPTDGTAAQTITHTYDGSLLTGSTWSGAIAGSVSHTYNNDFRIDSESINGAQTVNFGYDLDGLLAQAGSLTLSRNPQNGLLTGSTLGSVTDTLSYNSFGEIAQYRAAYSGMDLFSVQYTRDELDRIVQKTETIEGKTHTYGYTYDQAGRLTEVRKDGILVSQYTYDANGNRLTYTGLDGTINGTYDAQDRLTQYGDTTYTYSLNGDIESKTAGGQTTTYRYDALGNLVSVTLPNGAQVEYVIDGMNRRVGKKVNGTLVQGFLYKDQLAPVAELDGSGNVVAQFIYGSWDNVPDSMVKGGVTYRILSDHLGSPRLVINSQTGDVVQRMDYDEFGKVIQDINLGFQPFGFAGGIYDRHTKLTRFGTRDYDTETGRWTAKDPIFFDGGDTNLYGYVQNNPVNFADPEGLVVPVVITTIARCLATPSCAAALVAATVALNITLAKLIETIGQPDQPGRFDTCPSGDPGDFLRLCIGACRSVHRNNFFKRQACIIGCIVSAF</sequence>
<protein>
    <submittedName>
        <fullName evidence="11">Uncharacterized protein</fullName>
    </submittedName>
</protein>
<feature type="domain" description="Teneurin NHL" evidence="9">
    <location>
        <begin position="1173"/>
        <end position="1220"/>
    </location>
</feature>
<dbReference type="InterPro" id="IPR057627">
    <property type="entry name" value="FN-plug_TEN1-4"/>
</dbReference>
<dbReference type="InterPro" id="IPR001258">
    <property type="entry name" value="NHL_repeat"/>
</dbReference>
<dbReference type="Gene3D" id="2.60.40.10">
    <property type="entry name" value="Immunoglobulins"/>
    <property type="match status" value="3"/>
</dbReference>
<feature type="region of interest" description="Disordered" evidence="5">
    <location>
        <begin position="940"/>
        <end position="962"/>
    </location>
</feature>
<evidence type="ECO:0000256" key="5">
    <source>
        <dbReference type="SAM" id="MobiDB-lite"/>
    </source>
</evidence>
<evidence type="ECO:0000259" key="10">
    <source>
        <dbReference type="Pfam" id="PF25023"/>
    </source>
</evidence>
<dbReference type="Pfam" id="PF01436">
    <property type="entry name" value="NHL"/>
    <property type="match status" value="3"/>
</dbReference>
<feature type="domain" description="Teneurin-like YD-shell" evidence="10">
    <location>
        <begin position="1501"/>
        <end position="2381"/>
    </location>
</feature>
<dbReference type="PANTHER" id="PTHR11219">
    <property type="entry name" value="TENEURIN AND N-ACETYLGLUCOSAMINE-1-PHOSPHODIESTER ALPHA-N-ACETYLGLUCOSAMINIDASE"/>
    <property type="match status" value="1"/>
</dbReference>
<feature type="compositionally biased region" description="Pro residues" evidence="5">
    <location>
        <begin position="941"/>
        <end position="955"/>
    </location>
</feature>
<dbReference type="Proteomes" id="UP000769766">
    <property type="component" value="Unassembled WGS sequence"/>
</dbReference>
<reference evidence="11" key="1">
    <citation type="submission" date="2020-07" db="EMBL/GenBank/DDBJ databases">
        <title>Huge and variable diversity of episymbiotic CPR bacteria and DPANN archaea in groundwater ecosystems.</title>
        <authorList>
            <person name="He C.Y."/>
            <person name="Keren R."/>
            <person name="Whittaker M."/>
            <person name="Farag I.F."/>
            <person name="Doudna J."/>
            <person name="Cate J.H.D."/>
            <person name="Banfield J.F."/>
        </authorList>
    </citation>
    <scope>NUCLEOTIDE SEQUENCE</scope>
    <source>
        <strain evidence="11">NC_groundwater_672_Ag_B-0.1um_62_36</strain>
    </source>
</reference>
<evidence type="ECO:0000256" key="3">
    <source>
        <dbReference type="ARBA" id="ARBA00023157"/>
    </source>
</evidence>
<dbReference type="InterPro" id="IPR051216">
    <property type="entry name" value="Teneurin"/>
</dbReference>
<feature type="domain" description="Teneurin NHL" evidence="9">
    <location>
        <begin position="1286"/>
        <end position="1337"/>
    </location>
</feature>
<dbReference type="SUPFAM" id="SSF49464">
    <property type="entry name" value="Carboxypeptidase regulatory domain-like"/>
    <property type="match status" value="1"/>
</dbReference>
<dbReference type="CDD" id="cd14953">
    <property type="entry name" value="NHL_like_1"/>
    <property type="match status" value="1"/>
</dbReference>
<dbReference type="InterPro" id="IPR015943">
    <property type="entry name" value="WD40/YVTN_repeat-like_dom_sf"/>
</dbReference>
<dbReference type="Pfam" id="PF09136">
    <property type="entry name" value="Glucodextran_B"/>
    <property type="match status" value="1"/>
</dbReference>
<feature type="signal peptide" evidence="6">
    <location>
        <begin position="1"/>
        <end position="26"/>
    </location>
</feature>
<feature type="domain" description="Teneurin NHL" evidence="9">
    <location>
        <begin position="1230"/>
        <end position="1279"/>
    </location>
</feature>
<proteinExistence type="predicted"/>